<sequence>MNLTYASATITEGMDSNGDFGKTTHNRSGLRPRHAEARSCEGQAEMGKRLSLGERSEERKSQRSALTIGGRETSEPRLNPAQQSLNSLQQKVNPTHQIRQSFSNRLRFEKIAQPGFHLFNPFSGAWLAGRLRQDQLSRFASRPKPSEYAVLPVGCVAKINPLAPLNKVCVLSCGISTGFGAAVNISKSTKGSTVAVFGLGVVGLAAAEGARVSGASRIIGVNLNPNRFEQERGRVSGASRIVGVDLNPSRFEQGIMRNKAKKGVEVETQEAVNRCNLQAVIGLVKDYPLRDAHRLALKKTPFWPLIEAVVEKKLVSNHCRKRENVVEKIIHSYDPESKTFNLSGKKVRMTKDDVRLIFGISCGNKQFPKGTWNKATVGLSTKWKIPADGLKLTKIKTLLQRFIEGDNQNDIDHVARLVSLFLCGSLFFANTGTNVKWVYVHCMEDLEKVKEYDWAGAVTDYLLKSIHKEHQNPKKVKGCTLLLMYYLCEHTNIIDQQNAEAIPRLLKWDISKLWKSLKDIKELEHLLVDQVNDGVLEETTGERNIYNMQLAEAAPEKLQPSLSEELRISQRENSSANQKISSFNDMYMQMQEYNTRLQEENSKLQSELATTNETLKRVEKEKATVVENLSTLRGHYTSLQDQLTTSLISSHDMYMQMQEYNTRLQEENSRLQSELATTNETLKRVEKEKAAVIENLSTLRGHYTSLQDQLTTSRISSHDMYMQMQEYNTRLQEENSRLQSELATTNETIKLVEKEKAALQDQLTKSRISLYEAGKQKTALVDEVVRADLQQLREDSDGRLSQAQASAEVFKCKKFLTELDSLLLKSNELEVSQDEAVKQKEALVDEVRRLSLEQVREDGDDRLSQVQPLARKSLVELDPLTLKTNELEICVSSRADTNSTRSTCDHKEEIAVGLLVQPLYGPVSPLSAPSGGRSVEL</sequence>
<comment type="caution">
    <text evidence="1">The sequence shown here is derived from an EMBL/GenBank/DDBJ whole genome shotgun (WGS) entry which is preliminary data.</text>
</comment>
<dbReference type="Proteomes" id="UP000828048">
    <property type="component" value="Chromosome 4"/>
</dbReference>
<dbReference type="EMBL" id="CM037154">
    <property type="protein sequence ID" value="KAH7859759.1"/>
    <property type="molecule type" value="Genomic_DNA"/>
</dbReference>
<keyword evidence="2" id="KW-1185">Reference proteome</keyword>
<protein>
    <submittedName>
        <fullName evidence="1">Uncharacterized protein</fullName>
    </submittedName>
</protein>
<gene>
    <name evidence="1" type="ORF">Vadar_005150</name>
</gene>
<proteinExistence type="predicted"/>
<organism evidence="1 2">
    <name type="scientific">Vaccinium darrowii</name>
    <dbReference type="NCBI Taxonomy" id="229202"/>
    <lineage>
        <taxon>Eukaryota</taxon>
        <taxon>Viridiplantae</taxon>
        <taxon>Streptophyta</taxon>
        <taxon>Embryophyta</taxon>
        <taxon>Tracheophyta</taxon>
        <taxon>Spermatophyta</taxon>
        <taxon>Magnoliopsida</taxon>
        <taxon>eudicotyledons</taxon>
        <taxon>Gunneridae</taxon>
        <taxon>Pentapetalae</taxon>
        <taxon>asterids</taxon>
        <taxon>Ericales</taxon>
        <taxon>Ericaceae</taxon>
        <taxon>Vaccinioideae</taxon>
        <taxon>Vaccinieae</taxon>
        <taxon>Vaccinium</taxon>
    </lineage>
</organism>
<accession>A0ACB7Z257</accession>
<reference evidence="1 2" key="1">
    <citation type="journal article" date="2021" name="Hortic Res">
        <title>High-quality reference genome and annotation aids understanding of berry development for evergreen blueberry (Vaccinium darrowii).</title>
        <authorList>
            <person name="Yu J."/>
            <person name="Hulse-Kemp A.M."/>
            <person name="Babiker E."/>
            <person name="Staton M."/>
        </authorList>
    </citation>
    <scope>NUCLEOTIDE SEQUENCE [LARGE SCALE GENOMIC DNA]</scope>
    <source>
        <strain evidence="2">cv. NJ 8807/NJ 8810</strain>
        <tissue evidence="1">Young leaf</tissue>
    </source>
</reference>
<name>A0ACB7Z257_9ERIC</name>
<evidence type="ECO:0000313" key="1">
    <source>
        <dbReference type="EMBL" id="KAH7859759.1"/>
    </source>
</evidence>
<evidence type="ECO:0000313" key="2">
    <source>
        <dbReference type="Proteomes" id="UP000828048"/>
    </source>
</evidence>